<organism evidence="2 3">
    <name type="scientific">Podospora australis</name>
    <dbReference type="NCBI Taxonomy" id="1536484"/>
    <lineage>
        <taxon>Eukaryota</taxon>
        <taxon>Fungi</taxon>
        <taxon>Dikarya</taxon>
        <taxon>Ascomycota</taxon>
        <taxon>Pezizomycotina</taxon>
        <taxon>Sordariomycetes</taxon>
        <taxon>Sordariomycetidae</taxon>
        <taxon>Sordariales</taxon>
        <taxon>Podosporaceae</taxon>
        <taxon>Podospora</taxon>
    </lineage>
</organism>
<dbReference type="Proteomes" id="UP001302126">
    <property type="component" value="Unassembled WGS sequence"/>
</dbReference>
<name>A0AAN7AP66_9PEZI</name>
<keyword evidence="3" id="KW-1185">Reference proteome</keyword>
<feature type="region of interest" description="Disordered" evidence="1">
    <location>
        <begin position="1"/>
        <end position="30"/>
    </location>
</feature>
<evidence type="ECO:0008006" key="4">
    <source>
        <dbReference type="Google" id="ProtNLM"/>
    </source>
</evidence>
<evidence type="ECO:0000313" key="3">
    <source>
        <dbReference type="Proteomes" id="UP001302126"/>
    </source>
</evidence>
<reference evidence="2" key="1">
    <citation type="journal article" date="2023" name="Mol. Phylogenet. Evol.">
        <title>Genome-scale phylogeny and comparative genomics of the fungal order Sordariales.</title>
        <authorList>
            <person name="Hensen N."/>
            <person name="Bonometti L."/>
            <person name="Westerberg I."/>
            <person name="Brannstrom I.O."/>
            <person name="Guillou S."/>
            <person name="Cros-Aarteil S."/>
            <person name="Calhoun S."/>
            <person name="Haridas S."/>
            <person name="Kuo A."/>
            <person name="Mondo S."/>
            <person name="Pangilinan J."/>
            <person name="Riley R."/>
            <person name="LaButti K."/>
            <person name="Andreopoulos B."/>
            <person name="Lipzen A."/>
            <person name="Chen C."/>
            <person name="Yan M."/>
            <person name="Daum C."/>
            <person name="Ng V."/>
            <person name="Clum A."/>
            <person name="Steindorff A."/>
            <person name="Ohm R.A."/>
            <person name="Martin F."/>
            <person name="Silar P."/>
            <person name="Natvig D.O."/>
            <person name="Lalanne C."/>
            <person name="Gautier V."/>
            <person name="Ament-Velasquez S.L."/>
            <person name="Kruys A."/>
            <person name="Hutchinson M.I."/>
            <person name="Powell A.J."/>
            <person name="Barry K."/>
            <person name="Miller A.N."/>
            <person name="Grigoriev I.V."/>
            <person name="Debuchy R."/>
            <person name="Gladieux P."/>
            <person name="Hiltunen Thoren M."/>
            <person name="Johannesson H."/>
        </authorList>
    </citation>
    <scope>NUCLEOTIDE SEQUENCE</scope>
    <source>
        <strain evidence="2">PSN309</strain>
    </source>
</reference>
<evidence type="ECO:0000256" key="1">
    <source>
        <dbReference type="SAM" id="MobiDB-lite"/>
    </source>
</evidence>
<accession>A0AAN7AP66</accession>
<gene>
    <name evidence="2" type="ORF">QBC35DRAFT_469886</name>
</gene>
<feature type="compositionally biased region" description="Polar residues" evidence="1">
    <location>
        <begin position="1"/>
        <end position="20"/>
    </location>
</feature>
<protein>
    <recommendedName>
        <fullName evidence="4">SnoaL-like domain-containing protein</fullName>
    </recommendedName>
</protein>
<dbReference type="AlphaFoldDB" id="A0AAN7AP66"/>
<comment type="caution">
    <text evidence="2">The sequence shown here is derived from an EMBL/GenBank/DDBJ whole genome shotgun (WGS) entry which is preliminary data.</text>
</comment>
<sequence length="190" mass="20839">MRQNSLPSNDHNSSSIQVTPTKPGGPPFTNPTNLLRYVYGDVTRLKEVSLDSIVLHPAMDGALDRIGVQQAQQHEEDLVRTMGGPGNFRMEVEGITASEEFGCVMGSLVADSPPGGERGRLAVGFCGVWRFEWKKTENDVRVDGGYHGDDKEREAIGGRTVWAAEHWENLTPEGRGEVQRWVGGGSDGRY</sequence>
<reference evidence="2" key="2">
    <citation type="submission" date="2023-05" db="EMBL/GenBank/DDBJ databases">
        <authorList>
            <consortium name="Lawrence Berkeley National Laboratory"/>
            <person name="Steindorff A."/>
            <person name="Hensen N."/>
            <person name="Bonometti L."/>
            <person name="Westerberg I."/>
            <person name="Brannstrom I.O."/>
            <person name="Guillou S."/>
            <person name="Cros-Aarteil S."/>
            <person name="Calhoun S."/>
            <person name="Haridas S."/>
            <person name="Kuo A."/>
            <person name="Mondo S."/>
            <person name="Pangilinan J."/>
            <person name="Riley R."/>
            <person name="Labutti K."/>
            <person name="Andreopoulos B."/>
            <person name="Lipzen A."/>
            <person name="Chen C."/>
            <person name="Yanf M."/>
            <person name="Daum C."/>
            <person name="Ng V."/>
            <person name="Clum A."/>
            <person name="Ohm R."/>
            <person name="Martin F."/>
            <person name="Silar P."/>
            <person name="Natvig D."/>
            <person name="Lalanne C."/>
            <person name="Gautier V."/>
            <person name="Ament-Velasquez S.L."/>
            <person name="Kruys A."/>
            <person name="Hutchinson M.I."/>
            <person name="Powell A.J."/>
            <person name="Barry K."/>
            <person name="Miller A.N."/>
            <person name="Grigoriev I.V."/>
            <person name="Debuchy R."/>
            <person name="Gladieux P."/>
            <person name="Thoren M.H."/>
            <person name="Johannesson H."/>
        </authorList>
    </citation>
    <scope>NUCLEOTIDE SEQUENCE</scope>
    <source>
        <strain evidence="2">PSN309</strain>
    </source>
</reference>
<evidence type="ECO:0000313" key="2">
    <source>
        <dbReference type="EMBL" id="KAK4192550.1"/>
    </source>
</evidence>
<dbReference type="EMBL" id="MU864354">
    <property type="protein sequence ID" value="KAK4192550.1"/>
    <property type="molecule type" value="Genomic_DNA"/>
</dbReference>
<proteinExistence type="predicted"/>